<evidence type="ECO:0000256" key="3">
    <source>
        <dbReference type="SAM" id="MobiDB-lite"/>
    </source>
</evidence>
<dbReference type="PANTHER" id="PTHR30629:SF2">
    <property type="entry name" value="PROPHAGE INTEGRASE INTS-RELATED"/>
    <property type="match status" value="1"/>
</dbReference>
<evidence type="ECO:0000259" key="4">
    <source>
        <dbReference type="Pfam" id="PF13356"/>
    </source>
</evidence>
<keyword evidence="2" id="KW-0229">DNA integration</keyword>
<dbReference type="Proteomes" id="UP000282289">
    <property type="component" value="Unassembled WGS sequence"/>
</dbReference>
<evidence type="ECO:0000256" key="1">
    <source>
        <dbReference type="ARBA" id="ARBA00008857"/>
    </source>
</evidence>
<dbReference type="EMBL" id="RBQT01000020">
    <property type="protein sequence ID" value="RMP83717.1"/>
    <property type="molecule type" value="Genomic_DNA"/>
</dbReference>
<evidence type="ECO:0000313" key="6">
    <source>
        <dbReference type="Proteomes" id="UP000282289"/>
    </source>
</evidence>
<dbReference type="GO" id="GO:0015074">
    <property type="term" value="P:DNA integration"/>
    <property type="evidence" value="ECO:0007669"/>
    <property type="project" value="UniProtKB-KW"/>
</dbReference>
<reference evidence="5 6" key="1">
    <citation type="submission" date="2018-08" db="EMBL/GenBank/DDBJ databases">
        <title>Recombination of ecologically and evolutionarily significant loci maintains genetic cohesion in the Pseudomonas syringae species complex.</title>
        <authorList>
            <person name="Dillon M."/>
            <person name="Thakur S."/>
            <person name="Almeida R.N.D."/>
            <person name="Weir B.S."/>
            <person name="Guttman D.S."/>
        </authorList>
    </citation>
    <scope>NUCLEOTIDE SEQUENCE [LARGE SCALE GENOMIC DNA]</scope>
    <source>
        <strain evidence="5 6">ICMP 19589</strain>
    </source>
</reference>
<sequence>MLTDMVVRQAKASDKPYTLADFDGLFLYVSPVGGKAWHFRYTWVGQRARISLGSYPELSLREAREFRDQARALVAYDVSLRDYQAEAELDAYLCKHDKLQTAVEQARLSGDNSCFAPSAIFTEEIDVQPAPSTAAWPPVLGPPVPRRPMSGRKHRHEDPWQKLCDTQAAGERATPAYLRTGLIELLCCLCNYQSPQDHRWSLRKAIQQRAPRIKVSTARSTSC</sequence>
<proteinExistence type="inferred from homology"/>
<evidence type="ECO:0000313" key="5">
    <source>
        <dbReference type="EMBL" id="RMP83717.1"/>
    </source>
</evidence>
<protein>
    <recommendedName>
        <fullName evidence="4">Integrase DNA-binding domain-containing protein</fullName>
    </recommendedName>
</protein>
<dbReference type="PANTHER" id="PTHR30629">
    <property type="entry name" value="PROPHAGE INTEGRASE"/>
    <property type="match status" value="1"/>
</dbReference>
<feature type="domain" description="Integrase DNA-binding" evidence="4">
    <location>
        <begin position="2"/>
        <end position="83"/>
    </location>
</feature>
<dbReference type="Pfam" id="PF13356">
    <property type="entry name" value="Arm-DNA-bind_3"/>
    <property type="match status" value="1"/>
</dbReference>
<evidence type="ECO:0000256" key="2">
    <source>
        <dbReference type="ARBA" id="ARBA00022908"/>
    </source>
</evidence>
<dbReference type="InterPro" id="IPR038488">
    <property type="entry name" value="Integrase_DNA-bd_sf"/>
</dbReference>
<comment type="caution">
    <text evidence="5">The sequence shown here is derived from an EMBL/GenBank/DDBJ whole genome shotgun (WGS) entry which is preliminary data.</text>
</comment>
<dbReference type="AlphaFoldDB" id="A0A7Z6UD98"/>
<accession>A0A7Z6UD98</accession>
<dbReference type="Gene3D" id="3.30.160.390">
    <property type="entry name" value="Integrase, DNA-binding domain"/>
    <property type="match status" value="1"/>
</dbReference>
<organism evidence="5 6">
    <name type="scientific">Pseudomonas syringae pv. actinidiae</name>
    <dbReference type="NCBI Taxonomy" id="103796"/>
    <lineage>
        <taxon>Bacteria</taxon>
        <taxon>Pseudomonadati</taxon>
        <taxon>Pseudomonadota</taxon>
        <taxon>Gammaproteobacteria</taxon>
        <taxon>Pseudomonadales</taxon>
        <taxon>Pseudomonadaceae</taxon>
        <taxon>Pseudomonas</taxon>
        <taxon>Pseudomonas syringae</taxon>
    </lineage>
</organism>
<comment type="similarity">
    <text evidence="1">Belongs to the 'phage' integrase family.</text>
</comment>
<feature type="region of interest" description="Disordered" evidence="3">
    <location>
        <begin position="132"/>
        <end position="158"/>
    </location>
</feature>
<dbReference type="InterPro" id="IPR050808">
    <property type="entry name" value="Phage_Integrase"/>
</dbReference>
<dbReference type="InterPro" id="IPR025166">
    <property type="entry name" value="Integrase_DNA_bind_dom"/>
</dbReference>
<gene>
    <name evidence="5" type="ORF">ALQ15_200001</name>
</gene>
<name>A0A7Z6UD98_PSESF</name>